<reference evidence="1" key="1">
    <citation type="journal article" date="2020" name="Stud. Mycol.">
        <title>101 Dothideomycetes genomes: a test case for predicting lifestyles and emergence of pathogens.</title>
        <authorList>
            <person name="Haridas S."/>
            <person name="Albert R."/>
            <person name="Binder M."/>
            <person name="Bloem J."/>
            <person name="Labutti K."/>
            <person name="Salamov A."/>
            <person name="Andreopoulos B."/>
            <person name="Baker S."/>
            <person name="Barry K."/>
            <person name="Bills G."/>
            <person name="Bluhm B."/>
            <person name="Cannon C."/>
            <person name="Castanera R."/>
            <person name="Culley D."/>
            <person name="Daum C."/>
            <person name="Ezra D."/>
            <person name="Gonzalez J."/>
            <person name="Henrissat B."/>
            <person name="Kuo A."/>
            <person name="Liang C."/>
            <person name="Lipzen A."/>
            <person name="Lutzoni F."/>
            <person name="Magnuson J."/>
            <person name="Mondo S."/>
            <person name="Nolan M."/>
            <person name="Ohm R."/>
            <person name="Pangilinan J."/>
            <person name="Park H.-J."/>
            <person name="Ramirez L."/>
            <person name="Alfaro M."/>
            <person name="Sun H."/>
            <person name="Tritt A."/>
            <person name="Yoshinaga Y."/>
            <person name="Zwiers L.-H."/>
            <person name="Turgeon B."/>
            <person name="Goodwin S."/>
            <person name="Spatafora J."/>
            <person name="Crous P."/>
            <person name="Grigoriev I."/>
        </authorList>
    </citation>
    <scope>NUCLEOTIDE SEQUENCE</scope>
    <source>
        <strain evidence="1">CBS 116435</strain>
    </source>
</reference>
<name>A0A9P4USC0_9PEZI</name>
<accession>A0A9P4USC0</accession>
<gene>
    <name evidence="1" type="ORF">K431DRAFT_15496</name>
</gene>
<proteinExistence type="predicted"/>
<evidence type="ECO:0000313" key="2">
    <source>
        <dbReference type="Proteomes" id="UP000799441"/>
    </source>
</evidence>
<dbReference type="Proteomes" id="UP000799441">
    <property type="component" value="Unassembled WGS sequence"/>
</dbReference>
<keyword evidence="2" id="KW-1185">Reference proteome</keyword>
<protein>
    <submittedName>
        <fullName evidence="1">Uncharacterized protein</fullName>
    </submittedName>
</protein>
<dbReference type="AlphaFoldDB" id="A0A9P4USC0"/>
<organism evidence="1 2">
    <name type="scientific">Polychaeton citri CBS 116435</name>
    <dbReference type="NCBI Taxonomy" id="1314669"/>
    <lineage>
        <taxon>Eukaryota</taxon>
        <taxon>Fungi</taxon>
        <taxon>Dikarya</taxon>
        <taxon>Ascomycota</taxon>
        <taxon>Pezizomycotina</taxon>
        <taxon>Dothideomycetes</taxon>
        <taxon>Dothideomycetidae</taxon>
        <taxon>Capnodiales</taxon>
        <taxon>Capnodiaceae</taxon>
        <taxon>Polychaeton</taxon>
    </lineage>
</organism>
<dbReference type="Gene3D" id="3.10.490.10">
    <property type="entry name" value="Gamma-glutamyl cyclotransferase-like"/>
    <property type="match status" value="1"/>
</dbReference>
<comment type="caution">
    <text evidence="1">The sequence shown here is derived from an EMBL/GenBank/DDBJ whole genome shotgun (WGS) entry which is preliminary data.</text>
</comment>
<sequence length="287" mass="32249">MEIAFLDLLAQPDIDRILGLFSFESEDPEQRCNPLHTGSNTNSIAANDSNHQLTPELLASRNNCSGAIGNDYSDSQEDDNLQALPLPTSSTSFKLVPHAYERALANRVELDELEGDGGLSVNRYSAVFVHDIMMLPGSLANITSKQHSDPYNLVKRMTPALVPGFRTYTHPRTKQPCMIQSPSPVAFVHGIAVLGLKDYEIKRIDRHYRDEHRMFRVNIELEVLQKDVATCEHSNPLEWTLERCSLWAHAWIWSGPQTADSGCPINSTPNWCLEDYLEGKYDENHGS</sequence>
<dbReference type="EMBL" id="MU003775">
    <property type="protein sequence ID" value="KAF2723613.1"/>
    <property type="molecule type" value="Genomic_DNA"/>
</dbReference>
<dbReference type="OrthoDB" id="1044435at2759"/>
<evidence type="ECO:0000313" key="1">
    <source>
        <dbReference type="EMBL" id="KAF2723613.1"/>
    </source>
</evidence>